<feature type="domain" description="Thioester reductase (TE)" evidence="1">
    <location>
        <begin position="8"/>
        <end position="230"/>
    </location>
</feature>
<dbReference type="Proteomes" id="UP001609176">
    <property type="component" value="Unassembled WGS sequence"/>
</dbReference>
<dbReference type="Pfam" id="PF07993">
    <property type="entry name" value="NAD_binding_4"/>
    <property type="match status" value="1"/>
</dbReference>
<dbReference type="EMBL" id="JBIMSO010000060">
    <property type="protein sequence ID" value="MFH5210239.1"/>
    <property type="molecule type" value="Genomic_DNA"/>
</dbReference>
<organism evidence="4 6">
    <name type="scientific">Antrihabitans spumae</name>
    <dbReference type="NCBI Taxonomy" id="3373370"/>
    <lineage>
        <taxon>Bacteria</taxon>
        <taxon>Bacillati</taxon>
        <taxon>Actinomycetota</taxon>
        <taxon>Actinomycetes</taxon>
        <taxon>Mycobacteriales</taxon>
        <taxon>Nocardiaceae</taxon>
        <taxon>Antrihabitans</taxon>
    </lineage>
</organism>
<dbReference type="PANTHER" id="PTHR43245:SF51">
    <property type="entry name" value="SHORT CHAIN DEHYDROGENASE_REDUCTASE FAMILY 42E, MEMBER 2"/>
    <property type="match status" value="1"/>
</dbReference>
<dbReference type="InterPro" id="IPR013120">
    <property type="entry name" value="FAR_NAD-bd"/>
</dbReference>
<evidence type="ECO:0000313" key="2">
    <source>
        <dbReference type="EMBL" id="MFH5210239.1"/>
    </source>
</evidence>
<keyword evidence="7" id="KW-1185">Reference proteome</keyword>
<dbReference type="Proteomes" id="UP001609219">
    <property type="component" value="Unassembled WGS sequence"/>
</dbReference>
<gene>
    <name evidence="4" type="ORF">ACHIPV_01805</name>
    <name evidence="2" type="ORF">ACHIPZ_18820</name>
    <name evidence="3" type="ORF">ACHIRB_04240</name>
</gene>
<dbReference type="PANTHER" id="PTHR43245">
    <property type="entry name" value="BIFUNCTIONAL POLYMYXIN RESISTANCE PROTEIN ARNA"/>
    <property type="match status" value="1"/>
</dbReference>
<dbReference type="SUPFAM" id="SSF51735">
    <property type="entry name" value="NAD(P)-binding Rossmann-fold domains"/>
    <property type="match status" value="1"/>
</dbReference>
<dbReference type="Gene3D" id="3.40.50.720">
    <property type="entry name" value="NAD(P)-binding Rossmann-like Domain"/>
    <property type="match status" value="1"/>
</dbReference>
<accession>A0ABW7KEZ1</accession>
<dbReference type="Proteomes" id="UP001609175">
    <property type="component" value="Unassembled WGS sequence"/>
</dbReference>
<dbReference type="EMBL" id="JBIMSN010000016">
    <property type="protein sequence ID" value="MFH5227798.1"/>
    <property type="molecule type" value="Genomic_DNA"/>
</dbReference>
<evidence type="ECO:0000313" key="5">
    <source>
        <dbReference type="Proteomes" id="UP001609175"/>
    </source>
</evidence>
<name>A0ABW7KEZ1_9NOCA</name>
<dbReference type="EMBL" id="JBIMSP010000002">
    <property type="protein sequence ID" value="MFH5240616.1"/>
    <property type="molecule type" value="Genomic_DNA"/>
</dbReference>
<dbReference type="RefSeq" id="WP_395115905.1">
    <property type="nucleotide sequence ID" value="NZ_JBIMSN010000016.1"/>
</dbReference>
<dbReference type="InterPro" id="IPR050177">
    <property type="entry name" value="Lipid_A_modif_metabolic_enz"/>
</dbReference>
<proteinExistence type="predicted"/>
<protein>
    <submittedName>
        <fullName evidence="4">SDR family oxidoreductase</fullName>
    </submittedName>
</protein>
<sequence>MTPGKVLLTGASGLVGVEVLARLVAAGTAVTAAVHSNTMFVANDGSTVDSSRFDTVDANVRRPSFGFSDDVRRELGESTTCLVHCAATTDFGAPTAEYDELNVAGTANAIALALEWDIPLVYVSTAYVCGLRNGAIRESELDTGQRFGNDYENSKFRAELLVHEAITQGLRATVVRPSIVTGLASDGAIRDHKNLYPVVKLIVEAKLRSLPGRYDATLALVPVDHVADVIAAVVHNIDDVIGTTFHAVGRDALSLRDVSDVFAEYPSFAVAKFVPPSTFSVDDLGRDEREYFTRIGSLYTTYFDRRPTFEYTNTADILGIKAPSTGQEYLRLLLDNCLETGYLGDTLPSIEQILAQHGLGEK</sequence>
<evidence type="ECO:0000259" key="1">
    <source>
        <dbReference type="Pfam" id="PF07993"/>
    </source>
</evidence>
<dbReference type="InterPro" id="IPR036291">
    <property type="entry name" value="NAD(P)-bd_dom_sf"/>
</dbReference>
<comment type="caution">
    <text evidence="4">The sequence shown here is derived from an EMBL/GenBank/DDBJ whole genome shotgun (WGS) entry which is preliminary data.</text>
</comment>
<evidence type="ECO:0000313" key="4">
    <source>
        <dbReference type="EMBL" id="MFH5240616.1"/>
    </source>
</evidence>
<evidence type="ECO:0000313" key="7">
    <source>
        <dbReference type="Proteomes" id="UP001609219"/>
    </source>
</evidence>
<evidence type="ECO:0000313" key="3">
    <source>
        <dbReference type="EMBL" id="MFH5227798.1"/>
    </source>
</evidence>
<reference evidence="5 6" key="1">
    <citation type="submission" date="2024-10" db="EMBL/GenBank/DDBJ databases">
        <authorList>
            <person name="Riesco R."/>
        </authorList>
    </citation>
    <scope>NUCLEOTIDE SEQUENCE [LARGE SCALE GENOMIC DNA]</scope>
    <source>
        <strain evidence="4 6">NCIMB 15448</strain>
        <strain evidence="2 5">NCIMB 15449</strain>
        <strain evidence="3 7">NCIMB 15450</strain>
    </source>
</reference>
<evidence type="ECO:0000313" key="6">
    <source>
        <dbReference type="Proteomes" id="UP001609176"/>
    </source>
</evidence>